<dbReference type="GO" id="GO:0015768">
    <property type="term" value="P:maltose transport"/>
    <property type="evidence" value="ECO:0007669"/>
    <property type="project" value="TreeGrafter"/>
</dbReference>
<accession>A0A942E8D8</accession>
<evidence type="ECO:0000256" key="5">
    <source>
        <dbReference type="SAM" id="SignalP"/>
    </source>
</evidence>
<sequence>MSFNWLKTAFVGSVAAIALAGNAYADTVRVTVAEYSSKTGPYFEKVASEFEAANPGSDIQIEVVPWDVLQQKLTTDISGGANADLAIIGTRWLIDYVQQGVAAPLDEYMNDEFKGRFIETFLSPSVMDGKTYGLPIAASARAMYYNKELFEKAGITQPPANWDELKAAAQKIKALGGDVYGFGLQGKEIETDVYFYYAFWSQGGNLIDKDGTSGLDSEAAYKAAELYKSLIDEGLTEPGVTSLNREDVQNLFKQGRVGMMITAPFLAAQIKEEAPNLKYGVAAIPAGPNGDRGTYGVTDSIIMFENSQNKETAWKFLDYLFTTDKREEFTAGEGFLPVNKEEATRPVFAENADLKAFTDLLPNARFAPVIPGWEEIAAVTSNAIQKIYLGQGEIKPTLDAAAAEIDGIIAKNK</sequence>
<keyword evidence="2" id="KW-0813">Transport</keyword>
<name>A0A942E8D8_9HYPH</name>
<dbReference type="RefSeq" id="WP_188255870.1">
    <property type="nucleotide sequence ID" value="NZ_JABVCF010000009.1"/>
</dbReference>
<evidence type="ECO:0000313" key="7">
    <source>
        <dbReference type="Proteomes" id="UP000680348"/>
    </source>
</evidence>
<reference evidence="6" key="1">
    <citation type="submission" date="2021-04" db="EMBL/GenBank/DDBJ databases">
        <title>Pseudaminobacter soli sp. nov., isolated from paddy soil contaminated by heavy metals.</title>
        <authorList>
            <person name="Zhang K."/>
        </authorList>
    </citation>
    <scope>NUCLEOTIDE SEQUENCE</scope>
    <source>
        <strain evidence="6">19-2017</strain>
    </source>
</reference>
<dbReference type="Pfam" id="PF01547">
    <property type="entry name" value="SBP_bac_1"/>
    <property type="match status" value="1"/>
</dbReference>
<dbReference type="Proteomes" id="UP000680348">
    <property type="component" value="Unassembled WGS sequence"/>
</dbReference>
<protein>
    <submittedName>
        <fullName evidence="6">Sugar ABC transporter substrate-binding protein</fullName>
    </submittedName>
</protein>
<comment type="similarity">
    <text evidence="1">Belongs to the bacterial solute-binding protein 1 family.</text>
</comment>
<dbReference type="PROSITE" id="PS01037">
    <property type="entry name" value="SBP_BACTERIAL_1"/>
    <property type="match status" value="1"/>
</dbReference>
<dbReference type="GO" id="GO:0055052">
    <property type="term" value="C:ATP-binding cassette (ABC) transporter complex, substrate-binding subunit-containing"/>
    <property type="evidence" value="ECO:0007669"/>
    <property type="project" value="TreeGrafter"/>
</dbReference>
<dbReference type="AlphaFoldDB" id="A0A942E8D8"/>
<dbReference type="PANTHER" id="PTHR30061">
    <property type="entry name" value="MALTOSE-BINDING PERIPLASMIC PROTEIN"/>
    <property type="match status" value="1"/>
</dbReference>
<keyword evidence="4" id="KW-0574">Periplasm</keyword>
<dbReference type="GO" id="GO:0042956">
    <property type="term" value="P:maltodextrin transmembrane transport"/>
    <property type="evidence" value="ECO:0007669"/>
    <property type="project" value="TreeGrafter"/>
</dbReference>
<evidence type="ECO:0000313" key="6">
    <source>
        <dbReference type="EMBL" id="MBS3650307.1"/>
    </source>
</evidence>
<evidence type="ECO:0000256" key="1">
    <source>
        <dbReference type="ARBA" id="ARBA00008520"/>
    </source>
</evidence>
<feature type="chain" id="PRO_5037980486" evidence="5">
    <location>
        <begin position="26"/>
        <end position="413"/>
    </location>
</feature>
<dbReference type="SUPFAM" id="SSF53850">
    <property type="entry name" value="Periplasmic binding protein-like II"/>
    <property type="match status" value="1"/>
</dbReference>
<dbReference type="CDD" id="cd13585">
    <property type="entry name" value="PBP2_TMBP_like"/>
    <property type="match status" value="1"/>
</dbReference>
<evidence type="ECO:0000256" key="3">
    <source>
        <dbReference type="ARBA" id="ARBA00022729"/>
    </source>
</evidence>
<evidence type="ECO:0000256" key="4">
    <source>
        <dbReference type="ARBA" id="ARBA00022764"/>
    </source>
</evidence>
<dbReference type="PANTHER" id="PTHR30061:SF50">
    <property type="entry name" value="MALTOSE_MALTODEXTRIN-BINDING PERIPLASMIC PROTEIN"/>
    <property type="match status" value="1"/>
</dbReference>
<dbReference type="GO" id="GO:0055085">
    <property type="term" value="P:transmembrane transport"/>
    <property type="evidence" value="ECO:0007669"/>
    <property type="project" value="InterPro"/>
</dbReference>
<dbReference type="Gene3D" id="3.40.190.10">
    <property type="entry name" value="Periplasmic binding protein-like II"/>
    <property type="match status" value="2"/>
</dbReference>
<keyword evidence="7" id="KW-1185">Reference proteome</keyword>
<comment type="caution">
    <text evidence="6">The sequence shown here is derived from an EMBL/GenBank/DDBJ whole genome shotgun (WGS) entry which is preliminary data.</text>
</comment>
<gene>
    <name evidence="6" type="ORF">KEU06_16960</name>
</gene>
<dbReference type="InterPro" id="IPR006059">
    <property type="entry name" value="SBP"/>
</dbReference>
<dbReference type="GO" id="GO:1901982">
    <property type="term" value="F:maltose binding"/>
    <property type="evidence" value="ECO:0007669"/>
    <property type="project" value="TreeGrafter"/>
</dbReference>
<proteinExistence type="inferred from homology"/>
<feature type="signal peptide" evidence="5">
    <location>
        <begin position="1"/>
        <end position="25"/>
    </location>
</feature>
<dbReference type="InterPro" id="IPR006061">
    <property type="entry name" value="SBP_1_CS"/>
</dbReference>
<dbReference type="EMBL" id="JAGWCR010000009">
    <property type="protein sequence ID" value="MBS3650307.1"/>
    <property type="molecule type" value="Genomic_DNA"/>
</dbReference>
<evidence type="ECO:0000256" key="2">
    <source>
        <dbReference type="ARBA" id="ARBA00022448"/>
    </source>
</evidence>
<organism evidence="6 7">
    <name type="scientific">Pseudaminobacter soli</name>
    <name type="common">ex Zhang et al. 2022</name>
    <dbReference type="NCBI Taxonomy" id="2831468"/>
    <lineage>
        <taxon>Bacteria</taxon>
        <taxon>Pseudomonadati</taxon>
        <taxon>Pseudomonadota</taxon>
        <taxon>Alphaproteobacteria</taxon>
        <taxon>Hyphomicrobiales</taxon>
        <taxon>Phyllobacteriaceae</taxon>
        <taxon>Pseudaminobacter</taxon>
    </lineage>
</organism>
<keyword evidence="3 5" id="KW-0732">Signal</keyword>